<sequence length="140" mass="16056">MKICPKCGAIWDGDRWTPEPGKELLARFAKKQRCAELCPGDARIEKRQVEGVVILKGKFLASHSEEINNLLSRVAREGRRRNVVARVLNITRENGNIAIETTDEHLAERMGKEVEKAFKGTLEIKWQKKDAFARVTWQRD</sequence>
<proteinExistence type="predicted"/>
<gene>
    <name evidence="1" type="ORF">CVT63_07190</name>
</gene>
<dbReference type="InterPro" id="IPR047706">
    <property type="entry name" value="BCAM0308-like"/>
</dbReference>
<name>A0A2N3G4E3_9ACTN</name>
<comment type="caution">
    <text evidence="1">The sequence shown here is derived from an EMBL/GenBank/DDBJ whole genome shotgun (WGS) entry which is preliminary data.</text>
</comment>
<organism evidence="1 2">
    <name type="scientific">Candidatus Anoxymicrobium japonicum</name>
    <dbReference type="NCBI Taxonomy" id="2013648"/>
    <lineage>
        <taxon>Bacteria</taxon>
        <taxon>Bacillati</taxon>
        <taxon>Actinomycetota</taxon>
        <taxon>Candidatus Geothermincolia</taxon>
        <taxon>Candidatus Geothermincolales</taxon>
        <taxon>Candidatus Anoxymicrobiaceae</taxon>
        <taxon>Candidatus Anoxymicrobium</taxon>
    </lineage>
</organism>
<dbReference type="NCBIfam" id="NF040826">
    <property type="entry name" value="lxa_BCAM0308"/>
    <property type="match status" value="1"/>
</dbReference>
<dbReference type="EMBL" id="PHEX01000074">
    <property type="protein sequence ID" value="PKQ27593.1"/>
    <property type="molecule type" value="Genomic_DNA"/>
</dbReference>
<dbReference type="Proteomes" id="UP000233654">
    <property type="component" value="Unassembled WGS sequence"/>
</dbReference>
<evidence type="ECO:0000313" key="2">
    <source>
        <dbReference type="Proteomes" id="UP000233654"/>
    </source>
</evidence>
<evidence type="ECO:0000313" key="1">
    <source>
        <dbReference type="EMBL" id="PKQ27593.1"/>
    </source>
</evidence>
<dbReference type="AlphaFoldDB" id="A0A2N3G4E3"/>
<accession>A0A2N3G4E3</accession>
<reference evidence="1 2" key="1">
    <citation type="journal article" date="2017" name="ISME J.">
        <title>Potential for microbial H2 and metal transformations associated with novel bacteria and archaea in deep terrestrial subsurface sediments.</title>
        <authorList>
            <person name="Hernsdorf A.W."/>
            <person name="Amano Y."/>
            <person name="Miyakawa K."/>
            <person name="Ise K."/>
            <person name="Suzuki Y."/>
            <person name="Anantharaman K."/>
            <person name="Probst A."/>
            <person name="Burstein D."/>
            <person name="Thomas B.C."/>
            <person name="Banfield J.F."/>
        </authorList>
    </citation>
    <scope>NUCLEOTIDE SEQUENCE [LARGE SCALE GENOMIC DNA]</scope>
    <source>
        <strain evidence="1">HGW-Actinobacteria-3</strain>
    </source>
</reference>
<evidence type="ECO:0008006" key="3">
    <source>
        <dbReference type="Google" id="ProtNLM"/>
    </source>
</evidence>
<protein>
    <recommendedName>
        <fullName evidence="3">Nmd3 N-terminal domain-containing protein</fullName>
    </recommendedName>
</protein>